<accession>A0ABT6M5D4</accession>
<keyword evidence="2" id="KW-1185">Reference proteome</keyword>
<comment type="caution">
    <text evidence="1">The sequence shown here is derived from an EMBL/GenBank/DDBJ whole genome shotgun (WGS) entry which is preliminary data.</text>
</comment>
<organism evidence="1 2">
    <name type="scientific">Prescottella agglutinans</name>
    <dbReference type="NCBI Taxonomy" id="1644129"/>
    <lineage>
        <taxon>Bacteria</taxon>
        <taxon>Bacillati</taxon>
        <taxon>Actinomycetota</taxon>
        <taxon>Actinomycetes</taxon>
        <taxon>Mycobacteriales</taxon>
        <taxon>Nocardiaceae</taxon>
        <taxon>Prescottella</taxon>
    </lineage>
</organism>
<gene>
    <name evidence="1" type="ORF">M2280_000723</name>
</gene>
<name>A0ABT6M5D4_9NOCA</name>
<dbReference type="EMBL" id="JARXVC010000002">
    <property type="protein sequence ID" value="MDH6279514.1"/>
    <property type="molecule type" value="Genomic_DNA"/>
</dbReference>
<protein>
    <submittedName>
        <fullName evidence="1">Uncharacterized protein</fullName>
    </submittedName>
</protein>
<proteinExistence type="predicted"/>
<reference evidence="1 2" key="1">
    <citation type="submission" date="2023-04" db="EMBL/GenBank/DDBJ databases">
        <title>Forest soil microbial communities from Buena Vista Peninsula, Colon Province, Panama.</title>
        <authorList>
            <person name="Bouskill N."/>
        </authorList>
    </citation>
    <scope>NUCLEOTIDE SEQUENCE [LARGE SCALE GENOMIC DNA]</scope>
    <source>
        <strain evidence="1 2">CFH S0262</strain>
    </source>
</reference>
<evidence type="ECO:0000313" key="2">
    <source>
        <dbReference type="Proteomes" id="UP001160334"/>
    </source>
</evidence>
<dbReference type="RefSeq" id="WP_280758915.1">
    <property type="nucleotide sequence ID" value="NZ_JARXVC010000002.1"/>
</dbReference>
<dbReference type="Proteomes" id="UP001160334">
    <property type="component" value="Unassembled WGS sequence"/>
</dbReference>
<sequence>MSIAAGVQLILRRVDTGETCAPPEGMALKIVNALKREEVLGLLHEGRQSSRREFASHSLSNLAALWSTHPEYQALETARG</sequence>
<evidence type="ECO:0000313" key="1">
    <source>
        <dbReference type="EMBL" id="MDH6279514.1"/>
    </source>
</evidence>